<gene>
    <name evidence="2" type="ORF">B0T19DRAFT_445501</name>
</gene>
<dbReference type="AlphaFoldDB" id="A0AAE0M5V3"/>
<name>A0AAE0M5V3_9PEZI</name>
<reference evidence="2" key="2">
    <citation type="submission" date="2023-06" db="EMBL/GenBank/DDBJ databases">
        <authorList>
            <consortium name="Lawrence Berkeley National Laboratory"/>
            <person name="Haridas S."/>
            <person name="Hensen N."/>
            <person name="Bonometti L."/>
            <person name="Westerberg I."/>
            <person name="Brannstrom I.O."/>
            <person name="Guillou S."/>
            <person name="Cros-Aarteil S."/>
            <person name="Calhoun S."/>
            <person name="Kuo A."/>
            <person name="Mondo S."/>
            <person name="Pangilinan J."/>
            <person name="Riley R."/>
            <person name="Labutti K."/>
            <person name="Andreopoulos B."/>
            <person name="Lipzen A."/>
            <person name="Chen C."/>
            <person name="Yanf M."/>
            <person name="Daum C."/>
            <person name="Ng V."/>
            <person name="Clum A."/>
            <person name="Steindorff A."/>
            <person name="Ohm R."/>
            <person name="Martin F."/>
            <person name="Silar P."/>
            <person name="Natvig D."/>
            <person name="Lalanne C."/>
            <person name="Gautier V."/>
            <person name="Ament-Velasquez S.L."/>
            <person name="Kruys A."/>
            <person name="Hutchinson M.I."/>
            <person name="Powell A.J."/>
            <person name="Barry K."/>
            <person name="Miller A.N."/>
            <person name="Grigoriev I.V."/>
            <person name="Debuchy R."/>
            <person name="Gladieux P."/>
            <person name="Thoren M.H."/>
            <person name="Johannesson H."/>
        </authorList>
    </citation>
    <scope>NUCLEOTIDE SEQUENCE</scope>
    <source>
        <strain evidence="2">SMH4131-1</strain>
    </source>
</reference>
<evidence type="ECO:0000313" key="2">
    <source>
        <dbReference type="EMBL" id="KAK3319698.1"/>
    </source>
</evidence>
<keyword evidence="3" id="KW-1185">Reference proteome</keyword>
<proteinExistence type="predicted"/>
<feature type="compositionally biased region" description="Low complexity" evidence="1">
    <location>
        <begin position="193"/>
        <end position="202"/>
    </location>
</feature>
<accession>A0AAE0M5V3</accession>
<feature type="compositionally biased region" description="Polar residues" evidence="1">
    <location>
        <begin position="95"/>
        <end position="108"/>
    </location>
</feature>
<feature type="compositionally biased region" description="Polar residues" evidence="1">
    <location>
        <begin position="204"/>
        <end position="220"/>
    </location>
</feature>
<sequence length="243" mass="25972">MNTATSQPGPEGPIAAQVAQSDSHSEIDSATNQATGTAQTPPAPSTTPANTYPPWQAPPFAVAFGQSHHVPHTPWQGPPLAVAFGQSHHVPHTPWTGQRPTYNTQSPLALTDPGLPAAQPGRKRTFGMLDSEPEATQPTARRVRMVANEVPSPTPQASHVPPEPRAGMNASQPRFRVLLPKPPPFHPRPTNPPTWNHTNPPTGQHPTALSTQTTAEASAANQATELATNFPQTPPRTTRVRRE</sequence>
<evidence type="ECO:0000256" key="1">
    <source>
        <dbReference type="SAM" id="MobiDB-lite"/>
    </source>
</evidence>
<dbReference type="Proteomes" id="UP001286456">
    <property type="component" value="Unassembled WGS sequence"/>
</dbReference>
<feature type="region of interest" description="Disordered" evidence="1">
    <location>
        <begin position="1"/>
        <end position="220"/>
    </location>
</feature>
<evidence type="ECO:0000313" key="3">
    <source>
        <dbReference type="Proteomes" id="UP001286456"/>
    </source>
</evidence>
<feature type="compositionally biased region" description="Low complexity" evidence="1">
    <location>
        <begin position="29"/>
        <end position="54"/>
    </location>
</feature>
<comment type="caution">
    <text evidence="2">The sequence shown here is derived from an EMBL/GenBank/DDBJ whole genome shotgun (WGS) entry which is preliminary data.</text>
</comment>
<dbReference type="EMBL" id="JAUEPO010000006">
    <property type="protein sequence ID" value="KAK3319698.1"/>
    <property type="molecule type" value="Genomic_DNA"/>
</dbReference>
<feature type="compositionally biased region" description="Pro residues" evidence="1">
    <location>
        <begin position="180"/>
        <end position="192"/>
    </location>
</feature>
<organism evidence="2 3">
    <name type="scientific">Cercophora scortea</name>
    <dbReference type="NCBI Taxonomy" id="314031"/>
    <lineage>
        <taxon>Eukaryota</taxon>
        <taxon>Fungi</taxon>
        <taxon>Dikarya</taxon>
        <taxon>Ascomycota</taxon>
        <taxon>Pezizomycotina</taxon>
        <taxon>Sordariomycetes</taxon>
        <taxon>Sordariomycetidae</taxon>
        <taxon>Sordariales</taxon>
        <taxon>Lasiosphaeriaceae</taxon>
        <taxon>Cercophora</taxon>
    </lineage>
</organism>
<protein>
    <submittedName>
        <fullName evidence="2">Uncharacterized protein</fullName>
    </submittedName>
</protein>
<reference evidence="2" key="1">
    <citation type="journal article" date="2023" name="Mol. Phylogenet. Evol.">
        <title>Genome-scale phylogeny and comparative genomics of the fungal order Sordariales.</title>
        <authorList>
            <person name="Hensen N."/>
            <person name="Bonometti L."/>
            <person name="Westerberg I."/>
            <person name="Brannstrom I.O."/>
            <person name="Guillou S."/>
            <person name="Cros-Aarteil S."/>
            <person name="Calhoun S."/>
            <person name="Haridas S."/>
            <person name="Kuo A."/>
            <person name="Mondo S."/>
            <person name="Pangilinan J."/>
            <person name="Riley R."/>
            <person name="LaButti K."/>
            <person name="Andreopoulos B."/>
            <person name="Lipzen A."/>
            <person name="Chen C."/>
            <person name="Yan M."/>
            <person name="Daum C."/>
            <person name="Ng V."/>
            <person name="Clum A."/>
            <person name="Steindorff A."/>
            <person name="Ohm R.A."/>
            <person name="Martin F."/>
            <person name="Silar P."/>
            <person name="Natvig D.O."/>
            <person name="Lalanne C."/>
            <person name="Gautier V."/>
            <person name="Ament-Velasquez S.L."/>
            <person name="Kruys A."/>
            <person name="Hutchinson M.I."/>
            <person name="Powell A.J."/>
            <person name="Barry K."/>
            <person name="Miller A.N."/>
            <person name="Grigoriev I.V."/>
            <person name="Debuchy R."/>
            <person name="Gladieux P."/>
            <person name="Hiltunen Thoren M."/>
            <person name="Johannesson H."/>
        </authorList>
    </citation>
    <scope>NUCLEOTIDE SEQUENCE</scope>
    <source>
        <strain evidence="2">SMH4131-1</strain>
    </source>
</reference>